<dbReference type="EMBL" id="CP123872">
    <property type="protein sequence ID" value="WND01921.1"/>
    <property type="molecule type" value="Genomic_DNA"/>
</dbReference>
<dbReference type="Proteomes" id="UP001268683">
    <property type="component" value="Chromosome"/>
</dbReference>
<evidence type="ECO:0000259" key="2">
    <source>
        <dbReference type="Pfam" id="PF12706"/>
    </source>
</evidence>
<protein>
    <submittedName>
        <fullName evidence="3">MBL fold metallo-hydrolase</fullName>
        <ecNumber evidence="3">3.-.-.-</ecNumber>
    </submittedName>
</protein>
<keyword evidence="1" id="KW-0732">Signal</keyword>
<dbReference type="SUPFAM" id="SSF56281">
    <property type="entry name" value="Metallo-hydrolase/oxidoreductase"/>
    <property type="match status" value="1"/>
</dbReference>
<accession>A0AA52EBT6</accession>
<proteinExistence type="predicted"/>
<evidence type="ECO:0000256" key="1">
    <source>
        <dbReference type="SAM" id="SignalP"/>
    </source>
</evidence>
<dbReference type="Gene3D" id="3.60.15.10">
    <property type="entry name" value="Ribonuclease Z/Hydroxyacylglutathione hydrolase-like"/>
    <property type="match status" value="1"/>
</dbReference>
<dbReference type="AlphaFoldDB" id="A0AA52EBT6"/>
<dbReference type="PANTHER" id="PTHR42663:SF6">
    <property type="entry name" value="HYDROLASE C777.06C-RELATED"/>
    <property type="match status" value="1"/>
</dbReference>
<gene>
    <name evidence="3" type="ORF">QGN29_10190</name>
</gene>
<keyword evidence="3" id="KW-0378">Hydrolase</keyword>
<feature type="chain" id="PRO_5041377783" evidence="1">
    <location>
        <begin position="21"/>
        <end position="306"/>
    </location>
</feature>
<dbReference type="InterPro" id="IPR001279">
    <property type="entry name" value="Metallo-B-lactamas"/>
</dbReference>
<dbReference type="PANTHER" id="PTHR42663">
    <property type="entry name" value="HYDROLASE C777.06C-RELATED-RELATED"/>
    <property type="match status" value="1"/>
</dbReference>
<feature type="signal peptide" evidence="1">
    <location>
        <begin position="1"/>
        <end position="20"/>
    </location>
</feature>
<feature type="domain" description="Metallo-beta-lactamase" evidence="2">
    <location>
        <begin position="75"/>
        <end position="273"/>
    </location>
</feature>
<dbReference type="RefSeq" id="WP_310797751.1">
    <property type="nucleotide sequence ID" value="NZ_CP123872.1"/>
</dbReference>
<sequence>MIKIFTLVVTLLCLSLTAYSKEKHPYVFILGTAQDAGYPQAGCYKSHCLPGWADKDKRRTAISIAYVDQTQKSYIFDASPDFPEHMYRLHQQPFSPSLSGIFITHAHIGHYTGLMYLGHEAMGALKMPVFVMPKMKQYIETNGPWSQLVEKRNITLFELSNEKTYRLSKTLAVTPLLVPHRDEYSETVGFHIQGPRKSALFIPDINKWHLWRKDIREEIKKVDYALIDATFFSGDELPGRDMSKIPHPSVKESMTLFQSLSNKDKNRIWFIHMNHTNPLLNAESSESKQVIKAGYNIAREGIKLPM</sequence>
<dbReference type="GO" id="GO:0016787">
    <property type="term" value="F:hydrolase activity"/>
    <property type="evidence" value="ECO:0007669"/>
    <property type="project" value="UniProtKB-KW"/>
</dbReference>
<dbReference type="EC" id="3.-.-.-" evidence="3"/>
<organism evidence="3 4">
    <name type="scientific">Temperatibacter marinus</name>
    <dbReference type="NCBI Taxonomy" id="1456591"/>
    <lineage>
        <taxon>Bacteria</taxon>
        <taxon>Pseudomonadati</taxon>
        <taxon>Pseudomonadota</taxon>
        <taxon>Alphaproteobacteria</taxon>
        <taxon>Kordiimonadales</taxon>
        <taxon>Temperatibacteraceae</taxon>
        <taxon>Temperatibacter</taxon>
    </lineage>
</organism>
<evidence type="ECO:0000313" key="4">
    <source>
        <dbReference type="Proteomes" id="UP001268683"/>
    </source>
</evidence>
<evidence type="ECO:0000313" key="3">
    <source>
        <dbReference type="EMBL" id="WND01921.1"/>
    </source>
</evidence>
<name>A0AA52EBT6_9PROT</name>
<reference evidence="3" key="1">
    <citation type="submission" date="2023-04" db="EMBL/GenBank/DDBJ databases">
        <title>Complete genome sequence of Temperatibacter marinus.</title>
        <authorList>
            <person name="Rong J.-C."/>
            <person name="Yi M.-L."/>
            <person name="Zhao Q."/>
        </authorList>
    </citation>
    <scope>NUCLEOTIDE SEQUENCE</scope>
    <source>
        <strain evidence="3">NBRC 110045</strain>
    </source>
</reference>
<dbReference type="Pfam" id="PF12706">
    <property type="entry name" value="Lactamase_B_2"/>
    <property type="match status" value="1"/>
</dbReference>
<dbReference type="InterPro" id="IPR036866">
    <property type="entry name" value="RibonucZ/Hydroxyglut_hydro"/>
</dbReference>
<dbReference type="KEGG" id="tmk:QGN29_10190"/>
<keyword evidence="4" id="KW-1185">Reference proteome</keyword>